<dbReference type="AlphaFoldDB" id="A0A7X4H371"/>
<comment type="caution">
    <text evidence="2">Lacks conserved residue(s) required for the propagation of feature annotation.</text>
</comment>
<dbReference type="Proteomes" id="UP000469734">
    <property type="component" value="Unassembled WGS sequence"/>
</dbReference>
<proteinExistence type="predicted"/>
<dbReference type="SUPFAM" id="SSF52151">
    <property type="entry name" value="FabD/lysophospholipase-like"/>
    <property type="match status" value="1"/>
</dbReference>
<keyword evidence="1 2" id="KW-0443">Lipid metabolism</keyword>
<evidence type="ECO:0000313" key="5">
    <source>
        <dbReference type="Proteomes" id="UP000469734"/>
    </source>
</evidence>
<dbReference type="PROSITE" id="PS51635">
    <property type="entry name" value="PNPLA"/>
    <property type="match status" value="1"/>
</dbReference>
<feature type="short sequence motif" description="DGA/G" evidence="2">
    <location>
        <begin position="190"/>
        <end position="192"/>
    </location>
</feature>
<protein>
    <recommendedName>
        <fullName evidence="3">PNPLA domain-containing protein</fullName>
    </recommendedName>
</protein>
<accession>A0A7X4H371</accession>
<gene>
    <name evidence="4" type="ORF">GTP56_17085</name>
</gene>
<reference evidence="4 5" key="1">
    <citation type="submission" date="2019-12" db="EMBL/GenBank/DDBJ databases">
        <title>Novel species isolated from a subtropical stream in China.</title>
        <authorList>
            <person name="Lu H."/>
        </authorList>
    </citation>
    <scope>NUCLEOTIDE SEQUENCE [LARGE SCALE GENOMIC DNA]</scope>
    <source>
        <strain evidence="4 5">FT134W</strain>
    </source>
</reference>
<evidence type="ECO:0000256" key="1">
    <source>
        <dbReference type="ARBA" id="ARBA00023098"/>
    </source>
</evidence>
<dbReference type="Gene3D" id="3.40.1090.10">
    <property type="entry name" value="Cytosolic phospholipase A2 catalytic domain"/>
    <property type="match status" value="1"/>
</dbReference>
<dbReference type="InterPro" id="IPR016035">
    <property type="entry name" value="Acyl_Trfase/lysoPLipase"/>
</dbReference>
<dbReference type="Pfam" id="PF01734">
    <property type="entry name" value="Patatin"/>
    <property type="match status" value="1"/>
</dbReference>
<feature type="active site" description="Proton acceptor" evidence="2">
    <location>
        <position position="190"/>
    </location>
</feature>
<evidence type="ECO:0000313" key="4">
    <source>
        <dbReference type="EMBL" id="MYM73906.1"/>
    </source>
</evidence>
<dbReference type="GO" id="GO:0016787">
    <property type="term" value="F:hydrolase activity"/>
    <property type="evidence" value="ECO:0007669"/>
    <property type="project" value="UniProtKB-UniRule"/>
</dbReference>
<evidence type="ECO:0000256" key="2">
    <source>
        <dbReference type="PROSITE-ProRule" id="PRU01161"/>
    </source>
</evidence>
<feature type="active site" description="Nucleophile" evidence="2">
    <location>
        <position position="50"/>
    </location>
</feature>
<evidence type="ECO:0000259" key="3">
    <source>
        <dbReference type="PROSITE" id="PS51635"/>
    </source>
</evidence>
<comment type="caution">
    <text evidence="4">The sequence shown here is derived from an EMBL/GenBank/DDBJ whole genome shotgun (WGS) entry which is preliminary data.</text>
</comment>
<keyword evidence="2" id="KW-0378">Hydrolase</keyword>
<dbReference type="RefSeq" id="WP_161050966.1">
    <property type="nucleotide sequence ID" value="NZ_WWCR01000018.1"/>
</dbReference>
<keyword evidence="2" id="KW-0442">Lipid degradation</keyword>
<feature type="domain" description="PNPLA" evidence="3">
    <location>
        <begin position="13"/>
        <end position="203"/>
    </location>
</feature>
<dbReference type="InterPro" id="IPR002641">
    <property type="entry name" value="PNPLA_dom"/>
</dbReference>
<name>A0A7X4H371_9BURK</name>
<organism evidence="4 5">
    <name type="scientific">Duganella margarita</name>
    <dbReference type="NCBI Taxonomy" id="2692170"/>
    <lineage>
        <taxon>Bacteria</taxon>
        <taxon>Pseudomonadati</taxon>
        <taxon>Pseudomonadota</taxon>
        <taxon>Betaproteobacteria</taxon>
        <taxon>Burkholderiales</taxon>
        <taxon>Oxalobacteraceae</taxon>
        <taxon>Telluria group</taxon>
        <taxon>Duganella</taxon>
    </lineage>
</organism>
<sequence length="287" mass="30908">MPDSTNDVIELTVVLDAGGVAGMAWTAGLLCGLKFQGCDLSTADTLIGSSLSALLAAQIRSGVALDYLFPMQALSTTPHSWHSVTSENSTRISELWTRLIHGNPSDLLDVLLAARPLLTEEHWRTVIAEHVFMRDWPARELKIIATDCINGEPVAIDQRSGVSFLDAVIASCATPGLVYPTSIEGRYLADGGLCSPKNIAFAKGASKVVVISPMGTAAWAKVNEQSSMQIDQLRRTGSQVIFVTPDYPSRVAFEDNPFLLQTRVHAAEAGLLQGSQLARNMHAFCSR</sequence>
<dbReference type="EMBL" id="WWCR01000018">
    <property type="protein sequence ID" value="MYM73906.1"/>
    <property type="molecule type" value="Genomic_DNA"/>
</dbReference>
<dbReference type="GO" id="GO:0016042">
    <property type="term" value="P:lipid catabolic process"/>
    <property type="evidence" value="ECO:0007669"/>
    <property type="project" value="UniProtKB-UniRule"/>
</dbReference>